<dbReference type="InterPro" id="IPR027521">
    <property type="entry name" value="Usb1"/>
</dbReference>
<dbReference type="KEGG" id="kpin:30171377"/>
<evidence type="ECO:0000256" key="7">
    <source>
        <dbReference type="SAM" id="MobiDB-lite"/>
    </source>
</evidence>
<dbReference type="GO" id="GO:0000175">
    <property type="term" value="F:3'-5'-RNA exonuclease activity"/>
    <property type="evidence" value="ECO:0007669"/>
    <property type="project" value="TreeGrafter"/>
</dbReference>
<organism evidence="8">
    <name type="scientific">Kwoniella pini CBS 10737</name>
    <dbReference type="NCBI Taxonomy" id="1296096"/>
    <lineage>
        <taxon>Eukaryota</taxon>
        <taxon>Fungi</taxon>
        <taxon>Dikarya</taxon>
        <taxon>Basidiomycota</taxon>
        <taxon>Agaricomycotina</taxon>
        <taxon>Tremellomycetes</taxon>
        <taxon>Tremellales</taxon>
        <taxon>Cryptococcaceae</taxon>
        <taxon>Kwoniella</taxon>
    </lineage>
</organism>
<keyword evidence="10" id="KW-1185">Reference proteome</keyword>
<dbReference type="EMBL" id="CP144521">
    <property type="protein sequence ID" value="WWC68721.1"/>
    <property type="molecule type" value="Genomic_DNA"/>
</dbReference>
<dbReference type="Gene3D" id="3.90.1140.10">
    <property type="entry name" value="Cyclic phosphodiesterase"/>
    <property type="match status" value="1"/>
</dbReference>
<feature type="region of interest" description="Disordered" evidence="7">
    <location>
        <begin position="1"/>
        <end position="68"/>
    </location>
</feature>
<evidence type="ECO:0000256" key="5">
    <source>
        <dbReference type="ARBA" id="ARBA00029543"/>
    </source>
</evidence>
<reference evidence="8" key="1">
    <citation type="submission" date="2013-07" db="EMBL/GenBank/DDBJ databases">
        <title>The Genome Sequence of Cryptococcus pinus CBS10737.</title>
        <authorList>
            <consortium name="The Broad Institute Genome Sequencing Platform"/>
            <person name="Cuomo C."/>
            <person name="Litvintseva A."/>
            <person name="Chen Y."/>
            <person name="Heitman J."/>
            <person name="Sun S."/>
            <person name="Springer D."/>
            <person name="Dromer F."/>
            <person name="Young S.K."/>
            <person name="Zeng Q."/>
            <person name="Gargeya S."/>
            <person name="Fitzgerald M."/>
            <person name="Abouelleil A."/>
            <person name="Alvarado L."/>
            <person name="Berlin A.M."/>
            <person name="Chapman S.B."/>
            <person name="Dewar J."/>
            <person name="Goldberg J."/>
            <person name="Griggs A."/>
            <person name="Gujja S."/>
            <person name="Hansen M."/>
            <person name="Howarth C."/>
            <person name="Imamovic A."/>
            <person name="Larimer J."/>
            <person name="McCowan C."/>
            <person name="Murphy C."/>
            <person name="Pearson M."/>
            <person name="Priest M."/>
            <person name="Roberts A."/>
            <person name="Saif S."/>
            <person name="Shea T."/>
            <person name="Sykes S."/>
            <person name="Wortman J."/>
            <person name="Nusbaum C."/>
            <person name="Birren B."/>
        </authorList>
    </citation>
    <scope>NUCLEOTIDE SEQUENCE [LARGE SCALE GENOMIC DNA]</scope>
    <source>
        <strain evidence="8">CBS 10737</strain>
    </source>
</reference>
<dbReference type="PANTHER" id="PTHR13522:SF3">
    <property type="entry name" value="U6 SNRNA PHOSPHODIESTERASE 1"/>
    <property type="match status" value="1"/>
</dbReference>
<dbReference type="GO" id="GO:0034477">
    <property type="term" value="P:U6 snRNA 3'-end processing"/>
    <property type="evidence" value="ECO:0007669"/>
    <property type="project" value="InterPro"/>
</dbReference>
<sequence length="318" mass="36215">MPLVDYDSSGSEDEVQDHHDIPAENLTRRALEGELKNRSNKKQKTLPSLPETFATGSKDDPSLHQGRKRTRPYVDGEYNAHVYLSLSIPSSLRKVLEEILTSLQDQIPNHEIYSLVSSLHISLTNSLPLRRHQIIPFRNELTNRLKSIGKFKLSFTSEIKVYYNRLTSGEEYSGGRAFLALRVGAGAFELDNILNKIIHPLLNINHLPTYHENPEFHTSFGWTLLRSTRDTLSSGQTVPTLVEDGEGESDMTASNFDIRSIKLDDKSKGNKPFTDDMVKRINVQFRERILDKQPKGGWVIDCVYFKVAKEVHILRLSE</sequence>
<dbReference type="GeneID" id="30171377"/>
<evidence type="ECO:0000313" key="8">
    <source>
        <dbReference type="EMBL" id="OCF50946.1"/>
    </source>
</evidence>
<evidence type="ECO:0000256" key="2">
    <source>
        <dbReference type="ARBA" id="ARBA00022801"/>
    </source>
</evidence>
<proteinExistence type="predicted"/>
<dbReference type="GO" id="GO:0016829">
    <property type="term" value="F:lyase activity"/>
    <property type="evidence" value="ECO:0007669"/>
    <property type="project" value="UniProtKB-KW"/>
</dbReference>
<dbReference type="RefSeq" id="XP_019012165.1">
    <property type="nucleotide sequence ID" value="XM_019154762.1"/>
</dbReference>
<evidence type="ECO:0000256" key="1">
    <source>
        <dbReference type="ARBA" id="ARBA00022722"/>
    </source>
</evidence>
<feature type="compositionally biased region" description="Basic and acidic residues" evidence="7">
    <location>
        <begin position="16"/>
        <end position="37"/>
    </location>
</feature>
<dbReference type="PANTHER" id="PTHR13522">
    <property type="entry name" value="U6 SNRNA PHOSPHODIESTERASE 1"/>
    <property type="match status" value="1"/>
</dbReference>
<reference evidence="9" key="2">
    <citation type="submission" date="2013-07" db="EMBL/GenBank/DDBJ databases">
        <authorList>
            <consortium name="The Broad Institute Genome Sequencing Platform"/>
            <person name="Cuomo C."/>
            <person name="Litvintseva A."/>
            <person name="Chen Y."/>
            <person name="Heitman J."/>
            <person name="Sun S."/>
            <person name="Springer D."/>
            <person name="Dromer F."/>
            <person name="Young S.K."/>
            <person name="Zeng Q."/>
            <person name="Gargeya S."/>
            <person name="Fitzgerald M."/>
            <person name="Abouelleil A."/>
            <person name="Alvarado L."/>
            <person name="Berlin A.M."/>
            <person name="Chapman S.B."/>
            <person name="Dewar J."/>
            <person name="Goldberg J."/>
            <person name="Griggs A."/>
            <person name="Gujja S."/>
            <person name="Hansen M."/>
            <person name="Howarth C."/>
            <person name="Imamovic A."/>
            <person name="Larimer J."/>
            <person name="McCowan C."/>
            <person name="Murphy C."/>
            <person name="Pearson M."/>
            <person name="Priest M."/>
            <person name="Roberts A."/>
            <person name="Saif S."/>
            <person name="Shea T."/>
            <person name="Sykes S."/>
            <person name="Wortman J."/>
            <person name="Nusbaum C."/>
            <person name="Birren B."/>
        </authorList>
    </citation>
    <scope>NUCLEOTIDE SEQUENCE</scope>
    <source>
        <strain evidence="9">CBS 10737</strain>
    </source>
</reference>
<keyword evidence="1" id="KW-0540">Nuclease</keyword>
<dbReference type="AlphaFoldDB" id="A0A1B9I5Z9"/>
<evidence type="ECO:0000256" key="6">
    <source>
        <dbReference type="ARBA" id="ARBA00030030"/>
    </source>
</evidence>
<dbReference type="OrthoDB" id="49151at2759"/>
<evidence type="ECO:0000256" key="3">
    <source>
        <dbReference type="ARBA" id="ARBA00023239"/>
    </source>
</evidence>
<protein>
    <recommendedName>
        <fullName evidence="5">U6 snRNA phosphodiesterase 1</fullName>
    </recommendedName>
    <alternativeName>
        <fullName evidence="6">3'-5' RNA exonuclease USB1</fullName>
    </alternativeName>
</protein>
<gene>
    <name evidence="8" type="ORF">I206_03008</name>
    <name evidence="9" type="ORF">I206_102655</name>
</gene>
<accession>A0A1B9I5Z9</accession>
<evidence type="ECO:0000313" key="9">
    <source>
        <dbReference type="EMBL" id="WWC68721.1"/>
    </source>
</evidence>
<keyword evidence="2" id="KW-0378">Hydrolase</keyword>
<keyword evidence="4" id="KW-0539">Nucleus</keyword>
<evidence type="ECO:0000256" key="4">
    <source>
        <dbReference type="ARBA" id="ARBA00023242"/>
    </source>
</evidence>
<dbReference type="EMBL" id="KI894009">
    <property type="protein sequence ID" value="OCF50946.1"/>
    <property type="molecule type" value="Genomic_DNA"/>
</dbReference>
<reference evidence="9" key="4">
    <citation type="submission" date="2024-02" db="EMBL/GenBank/DDBJ databases">
        <title>Comparative genomics of Cryptococcus and Kwoniella reveals pathogenesis evolution and contrasting modes of karyotype evolution via chromosome fusion or intercentromeric recombination.</title>
        <authorList>
            <person name="Coelho M.A."/>
            <person name="David-Palma M."/>
            <person name="Shea T."/>
            <person name="Bowers K."/>
            <person name="McGinley-Smith S."/>
            <person name="Mohammad A.W."/>
            <person name="Gnirke A."/>
            <person name="Yurkov A.M."/>
            <person name="Nowrousian M."/>
            <person name="Sun S."/>
            <person name="Cuomo C.A."/>
            <person name="Heitman J."/>
        </authorList>
    </citation>
    <scope>NUCLEOTIDE SEQUENCE</scope>
    <source>
        <strain evidence="9">CBS 10737</strain>
    </source>
</reference>
<name>A0A1B9I5Z9_9TREE</name>
<keyword evidence="3" id="KW-0456">Lyase</keyword>
<evidence type="ECO:0000313" key="10">
    <source>
        <dbReference type="Proteomes" id="UP000094020"/>
    </source>
</evidence>
<reference evidence="8" key="3">
    <citation type="submission" date="2016-07" db="EMBL/GenBank/DDBJ databases">
        <title>Evolution of pathogenesis and genome organization in the Tremellales.</title>
        <authorList>
            <person name="Cuomo C."/>
            <person name="Litvintseva A."/>
            <person name="Heitman J."/>
            <person name="Chen Y."/>
            <person name="Sun S."/>
            <person name="Springer D."/>
            <person name="Dromer F."/>
            <person name="Young S."/>
            <person name="Zeng Q."/>
            <person name="Chapman S."/>
            <person name="Gujja S."/>
            <person name="Saif S."/>
            <person name="Birren B."/>
        </authorList>
    </citation>
    <scope>NUCLEOTIDE SEQUENCE</scope>
    <source>
        <strain evidence="8">CBS 10737</strain>
    </source>
</reference>
<dbReference type="Pfam" id="PF09749">
    <property type="entry name" value="HVSL"/>
    <property type="match status" value="1"/>
</dbReference>
<dbReference type="STRING" id="1296096.A0A1B9I5Z9"/>
<dbReference type="GO" id="GO:0005634">
    <property type="term" value="C:nucleus"/>
    <property type="evidence" value="ECO:0007669"/>
    <property type="project" value="TreeGrafter"/>
</dbReference>
<dbReference type="Proteomes" id="UP000094020">
    <property type="component" value="Chromosome 3"/>
</dbReference>